<dbReference type="AlphaFoldDB" id="A0A918Z846"/>
<evidence type="ECO:0000313" key="1">
    <source>
        <dbReference type="EMBL" id="GHE39716.1"/>
    </source>
</evidence>
<comment type="caution">
    <text evidence="1">The sequence shown here is derived from an EMBL/GenBank/DDBJ whole genome shotgun (WGS) entry which is preliminary data.</text>
</comment>
<dbReference type="EMBL" id="BNAT01000023">
    <property type="protein sequence ID" value="GHE39716.1"/>
    <property type="molecule type" value="Genomic_DNA"/>
</dbReference>
<proteinExistence type="predicted"/>
<name>A0A918Z846_9ACTN</name>
<reference evidence="1" key="1">
    <citation type="journal article" date="2014" name="Int. J. Syst. Evol. Microbiol.">
        <title>Complete genome sequence of Corynebacterium casei LMG S-19264T (=DSM 44701T), isolated from a smear-ripened cheese.</title>
        <authorList>
            <consortium name="US DOE Joint Genome Institute (JGI-PGF)"/>
            <person name="Walter F."/>
            <person name="Albersmeier A."/>
            <person name="Kalinowski J."/>
            <person name="Ruckert C."/>
        </authorList>
    </citation>
    <scope>NUCLEOTIDE SEQUENCE</scope>
    <source>
        <strain evidence="1">CGMCC 4.7403</strain>
    </source>
</reference>
<reference evidence="1" key="2">
    <citation type="submission" date="2020-09" db="EMBL/GenBank/DDBJ databases">
        <authorList>
            <person name="Sun Q."/>
            <person name="Zhou Y."/>
        </authorList>
    </citation>
    <scope>NUCLEOTIDE SEQUENCE</scope>
    <source>
        <strain evidence="1">CGMCC 4.7403</strain>
    </source>
</reference>
<organism evidence="1 2">
    <name type="scientific">Streptomyces capitiformicae</name>
    <dbReference type="NCBI Taxonomy" id="2014920"/>
    <lineage>
        <taxon>Bacteria</taxon>
        <taxon>Bacillati</taxon>
        <taxon>Actinomycetota</taxon>
        <taxon>Actinomycetes</taxon>
        <taxon>Kitasatosporales</taxon>
        <taxon>Streptomycetaceae</taxon>
        <taxon>Streptomyces</taxon>
    </lineage>
</organism>
<evidence type="ECO:0000313" key="2">
    <source>
        <dbReference type="Proteomes" id="UP000603227"/>
    </source>
</evidence>
<sequence>MTAVPEALTSGNPPDLLLAEPDPEIARRALARFTAAGVRTLVCHDGAEALL</sequence>
<keyword evidence="2" id="KW-1185">Reference proteome</keyword>
<gene>
    <name evidence="1" type="ORF">GCM10017771_58630</name>
</gene>
<dbReference type="RefSeq" id="WP_189785450.1">
    <property type="nucleotide sequence ID" value="NZ_BNAT01000023.1"/>
</dbReference>
<dbReference type="Proteomes" id="UP000603227">
    <property type="component" value="Unassembled WGS sequence"/>
</dbReference>
<accession>A0A918Z846</accession>
<protein>
    <submittedName>
        <fullName evidence="1">Uncharacterized protein</fullName>
    </submittedName>
</protein>